<comment type="similarity">
    <text evidence="6">Belongs to the peptidase M48 family.</text>
</comment>
<dbReference type="InterPro" id="IPR001915">
    <property type="entry name" value="Peptidase_M48"/>
</dbReference>
<organism evidence="9 10">
    <name type="scientific">Glarea lozoyensis (strain ATCC 20868 / MF5171)</name>
    <dbReference type="NCBI Taxonomy" id="1116229"/>
    <lineage>
        <taxon>Eukaryota</taxon>
        <taxon>Fungi</taxon>
        <taxon>Dikarya</taxon>
        <taxon>Ascomycota</taxon>
        <taxon>Pezizomycotina</taxon>
        <taxon>Leotiomycetes</taxon>
        <taxon>Helotiales</taxon>
        <taxon>Helotiaceae</taxon>
        <taxon>Glarea</taxon>
    </lineage>
</organism>
<dbReference type="HOGENOM" id="CLU_1098582_0_0_1"/>
<dbReference type="InterPro" id="IPR051156">
    <property type="entry name" value="Mito/Outer_Membr_Metalloprot"/>
</dbReference>
<protein>
    <recommendedName>
        <fullName evidence="8">Peptidase M48 domain-containing protein</fullName>
    </recommendedName>
</protein>
<dbReference type="Pfam" id="PF01435">
    <property type="entry name" value="Peptidase_M48"/>
    <property type="match status" value="1"/>
</dbReference>
<reference evidence="9 10" key="1">
    <citation type="journal article" date="2013" name="BMC Genomics">
        <title>Genomics-driven discovery of the pneumocandin biosynthetic gene cluster in the fungus Glarea lozoyensis.</title>
        <authorList>
            <person name="Chen L."/>
            <person name="Yue Q."/>
            <person name="Zhang X."/>
            <person name="Xiang M."/>
            <person name="Wang C."/>
            <person name="Li S."/>
            <person name="Che Y."/>
            <person name="Ortiz-Lopez F.J."/>
            <person name="Bills G.F."/>
            <person name="Liu X."/>
            <person name="An Z."/>
        </authorList>
    </citation>
    <scope>NUCLEOTIDE SEQUENCE [LARGE SCALE GENOMIC DNA]</scope>
    <source>
        <strain evidence="10">ATCC 20868 / MF5171</strain>
    </source>
</reference>
<keyword evidence="5 6" id="KW-0482">Metalloprotease</keyword>
<feature type="domain" description="Peptidase M48" evidence="8">
    <location>
        <begin position="25"/>
        <end position="174"/>
    </location>
</feature>
<dbReference type="GO" id="GO:0051603">
    <property type="term" value="P:proteolysis involved in protein catabolic process"/>
    <property type="evidence" value="ECO:0007669"/>
    <property type="project" value="TreeGrafter"/>
</dbReference>
<dbReference type="eggNOG" id="KOG2661">
    <property type="taxonomic scope" value="Eukaryota"/>
</dbReference>
<dbReference type="GO" id="GO:0016020">
    <property type="term" value="C:membrane"/>
    <property type="evidence" value="ECO:0007669"/>
    <property type="project" value="TreeGrafter"/>
</dbReference>
<evidence type="ECO:0000259" key="8">
    <source>
        <dbReference type="Pfam" id="PF01435"/>
    </source>
</evidence>
<dbReference type="STRING" id="1116229.S3DXE1"/>
<keyword evidence="7" id="KW-0472">Membrane</keyword>
<keyword evidence="2" id="KW-0479">Metal-binding</keyword>
<keyword evidence="7" id="KW-0812">Transmembrane</keyword>
<dbReference type="EMBL" id="KE145352">
    <property type="protein sequence ID" value="EPE36616.1"/>
    <property type="molecule type" value="Genomic_DNA"/>
</dbReference>
<dbReference type="RefSeq" id="XP_008075931.1">
    <property type="nucleotide sequence ID" value="XM_008077740.1"/>
</dbReference>
<evidence type="ECO:0000256" key="3">
    <source>
        <dbReference type="ARBA" id="ARBA00022801"/>
    </source>
</evidence>
<proteinExistence type="inferred from homology"/>
<keyword evidence="3 6" id="KW-0378">Hydrolase</keyword>
<keyword evidence="10" id="KW-1185">Reference proteome</keyword>
<evidence type="ECO:0000256" key="1">
    <source>
        <dbReference type="ARBA" id="ARBA00022670"/>
    </source>
</evidence>
<gene>
    <name evidence="9" type="ORF">GLAREA_08779</name>
</gene>
<sequence>MELGCQPYFYVEVLNQPLGTNLTIFPSGYVILDSGLFEVFRDEQDIAIMLSHALGHMYARHEPEEISKRLVSFVAFLPAIPLVLRLPLWALRLVKIGPWTIAAVFYSAAVIGLRKWSLDEMKRSEKEAVFLGTYLLMNAGYDTRRVAGFWQRVAKYREDMLSRNLSEEEMHIALRSFRSHGPLEKLQPIYDQLAEACEKDGHVYDQKIFRMKHPAMIWQNPKFRHTDQGTVEQRNTALQILSKGRRFRNEFRK</sequence>
<dbReference type="GeneID" id="19467827"/>
<evidence type="ECO:0000256" key="6">
    <source>
        <dbReference type="RuleBase" id="RU003983"/>
    </source>
</evidence>
<dbReference type="GO" id="GO:0004222">
    <property type="term" value="F:metalloendopeptidase activity"/>
    <property type="evidence" value="ECO:0007669"/>
    <property type="project" value="InterPro"/>
</dbReference>
<evidence type="ECO:0000256" key="7">
    <source>
        <dbReference type="SAM" id="Phobius"/>
    </source>
</evidence>
<evidence type="ECO:0000313" key="10">
    <source>
        <dbReference type="Proteomes" id="UP000016922"/>
    </source>
</evidence>
<dbReference type="KEGG" id="glz:GLAREA_08779"/>
<evidence type="ECO:0000313" key="9">
    <source>
        <dbReference type="EMBL" id="EPE36616.1"/>
    </source>
</evidence>
<feature type="transmembrane region" description="Helical" evidence="7">
    <location>
        <begin position="70"/>
        <end position="90"/>
    </location>
</feature>
<feature type="transmembrane region" description="Helical" evidence="7">
    <location>
        <begin position="96"/>
        <end position="113"/>
    </location>
</feature>
<dbReference type="PANTHER" id="PTHR22726:SF1">
    <property type="entry name" value="METALLOENDOPEPTIDASE OMA1, MITOCHONDRIAL"/>
    <property type="match status" value="1"/>
</dbReference>
<evidence type="ECO:0000256" key="5">
    <source>
        <dbReference type="ARBA" id="ARBA00023049"/>
    </source>
</evidence>
<evidence type="ECO:0000256" key="2">
    <source>
        <dbReference type="ARBA" id="ARBA00022723"/>
    </source>
</evidence>
<dbReference type="AlphaFoldDB" id="S3DXE1"/>
<name>S3DXE1_GLAL2</name>
<dbReference type="GO" id="GO:0046872">
    <property type="term" value="F:metal ion binding"/>
    <property type="evidence" value="ECO:0007669"/>
    <property type="project" value="UniProtKB-KW"/>
</dbReference>
<accession>S3DXE1</accession>
<dbReference type="Proteomes" id="UP000016922">
    <property type="component" value="Unassembled WGS sequence"/>
</dbReference>
<keyword evidence="7" id="KW-1133">Transmembrane helix</keyword>
<evidence type="ECO:0000256" key="4">
    <source>
        <dbReference type="ARBA" id="ARBA00022833"/>
    </source>
</evidence>
<dbReference type="OrthoDB" id="10324378at2759"/>
<dbReference type="PANTHER" id="PTHR22726">
    <property type="entry name" value="METALLOENDOPEPTIDASE OMA1"/>
    <property type="match status" value="1"/>
</dbReference>
<keyword evidence="4 6" id="KW-0862">Zinc</keyword>
<comment type="cofactor">
    <cofactor evidence="6">
        <name>Zn(2+)</name>
        <dbReference type="ChEBI" id="CHEBI:29105"/>
    </cofactor>
    <text evidence="6">Binds 1 zinc ion per subunit.</text>
</comment>
<keyword evidence="1 6" id="KW-0645">Protease</keyword>